<dbReference type="EMBL" id="CAAALY010256435">
    <property type="protein sequence ID" value="VEL37948.1"/>
    <property type="molecule type" value="Genomic_DNA"/>
</dbReference>
<keyword evidence="2" id="KW-1185">Reference proteome</keyword>
<name>A0A448XJ56_9PLAT</name>
<gene>
    <name evidence="1" type="ORF">PXEA_LOCUS31388</name>
</gene>
<accession>A0A448XJ56</accession>
<sequence>MCSQWRESEKRGQWGRHPRTFWKSLVFRVNLHSRWLDDLYVESPSLGRPIRLFPALKPREGRPGKVFIIHCSKRVPSLSAGVAGRLDD</sequence>
<comment type="caution">
    <text evidence="1">The sequence shown here is derived from an EMBL/GenBank/DDBJ whole genome shotgun (WGS) entry which is preliminary data.</text>
</comment>
<evidence type="ECO:0000313" key="1">
    <source>
        <dbReference type="EMBL" id="VEL37948.1"/>
    </source>
</evidence>
<protein>
    <submittedName>
        <fullName evidence="1">Uncharacterized protein</fullName>
    </submittedName>
</protein>
<organism evidence="1 2">
    <name type="scientific">Protopolystoma xenopodis</name>
    <dbReference type="NCBI Taxonomy" id="117903"/>
    <lineage>
        <taxon>Eukaryota</taxon>
        <taxon>Metazoa</taxon>
        <taxon>Spiralia</taxon>
        <taxon>Lophotrochozoa</taxon>
        <taxon>Platyhelminthes</taxon>
        <taxon>Monogenea</taxon>
        <taxon>Polyopisthocotylea</taxon>
        <taxon>Polystomatidea</taxon>
        <taxon>Polystomatidae</taxon>
        <taxon>Protopolystoma</taxon>
    </lineage>
</organism>
<proteinExistence type="predicted"/>
<reference evidence="1" key="1">
    <citation type="submission" date="2018-11" db="EMBL/GenBank/DDBJ databases">
        <authorList>
            <consortium name="Pathogen Informatics"/>
        </authorList>
    </citation>
    <scope>NUCLEOTIDE SEQUENCE</scope>
</reference>
<dbReference type="AlphaFoldDB" id="A0A448XJ56"/>
<dbReference type="Proteomes" id="UP000784294">
    <property type="component" value="Unassembled WGS sequence"/>
</dbReference>
<evidence type="ECO:0000313" key="2">
    <source>
        <dbReference type="Proteomes" id="UP000784294"/>
    </source>
</evidence>